<sequence length="375" mass="42763">MNILIFSWRGPGHPHAGGAEYSTTQHAKGWIKAGNQVTLFTSSFQGAKPEEVIDGMRIVRRGQQVFSVHLKALIWYLFGSHDIFDIVIDEVHGIPFFTPIFVKVPKLVFIHEVAKEVWELNPWSFPFNLLPAIIGPLLEPLIFKFFYKRMMFMAVSQSTKNDLIDWGIPKENITVVHNGFENPRYKIDKKNTRKTIIYLGALSKDKGIEDALVTFKIISETSKNIQFWIVGKGEDHYLQFLKRKVKLLGIEKATKFFGFVNNEEKYKLLSKAHILINPSIREGWGFVVIEAASVGVPTVAYNVAGLRDSVVDGKTGLLCDTEPNILSSKIQYLLNNKELYQFLSANCLKWSREFSWEKSVNRSLKLLETISFSNS</sequence>
<evidence type="ECO:0008006" key="6">
    <source>
        <dbReference type="Google" id="ProtNLM"/>
    </source>
</evidence>
<dbReference type="Gene3D" id="3.40.50.2000">
    <property type="entry name" value="Glycogen Phosphorylase B"/>
    <property type="match status" value="2"/>
</dbReference>
<organism evidence="4 5">
    <name type="scientific">Candidatus Daviesbacteria bacterium RIFCSPLOWO2_02_FULL_38_15</name>
    <dbReference type="NCBI Taxonomy" id="1797794"/>
    <lineage>
        <taxon>Bacteria</taxon>
        <taxon>Candidatus Daviesiibacteriota</taxon>
    </lineage>
</organism>
<proteinExistence type="predicted"/>
<evidence type="ECO:0000259" key="2">
    <source>
        <dbReference type="Pfam" id="PF00534"/>
    </source>
</evidence>
<dbReference type="Proteomes" id="UP000177057">
    <property type="component" value="Unassembled WGS sequence"/>
</dbReference>
<feature type="domain" description="Glycosyltransferase subfamily 4-like N-terminal" evidence="3">
    <location>
        <begin position="17"/>
        <end position="180"/>
    </location>
</feature>
<dbReference type="PANTHER" id="PTHR46401:SF2">
    <property type="entry name" value="GLYCOSYLTRANSFERASE WBBK-RELATED"/>
    <property type="match status" value="1"/>
</dbReference>
<feature type="domain" description="Glycosyl transferase family 1" evidence="2">
    <location>
        <begin position="185"/>
        <end position="346"/>
    </location>
</feature>
<dbReference type="CDD" id="cd03801">
    <property type="entry name" value="GT4_PimA-like"/>
    <property type="match status" value="1"/>
</dbReference>
<evidence type="ECO:0000259" key="3">
    <source>
        <dbReference type="Pfam" id="PF13439"/>
    </source>
</evidence>
<evidence type="ECO:0000313" key="4">
    <source>
        <dbReference type="EMBL" id="OGE72389.1"/>
    </source>
</evidence>
<dbReference type="Pfam" id="PF13439">
    <property type="entry name" value="Glyco_transf_4"/>
    <property type="match status" value="1"/>
</dbReference>
<dbReference type="InterPro" id="IPR001296">
    <property type="entry name" value="Glyco_trans_1"/>
</dbReference>
<reference evidence="4 5" key="1">
    <citation type="journal article" date="2016" name="Nat. Commun.">
        <title>Thousands of microbial genomes shed light on interconnected biogeochemical processes in an aquifer system.</title>
        <authorList>
            <person name="Anantharaman K."/>
            <person name="Brown C.T."/>
            <person name="Hug L.A."/>
            <person name="Sharon I."/>
            <person name="Castelle C.J."/>
            <person name="Probst A.J."/>
            <person name="Thomas B.C."/>
            <person name="Singh A."/>
            <person name="Wilkins M.J."/>
            <person name="Karaoz U."/>
            <person name="Brodie E.L."/>
            <person name="Williams K.H."/>
            <person name="Hubbard S.S."/>
            <person name="Banfield J.F."/>
        </authorList>
    </citation>
    <scope>NUCLEOTIDE SEQUENCE [LARGE SCALE GENOMIC DNA]</scope>
</reference>
<evidence type="ECO:0000313" key="5">
    <source>
        <dbReference type="Proteomes" id="UP000177057"/>
    </source>
</evidence>
<evidence type="ECO:0000256" key="1">
    <source>
        <dbReference type="ARBA" id="ARBA00022679"/>
    </source>
</evidence>
<keyword evidence="1" id="KW-0808">Transferase</keyword>
<gene>
    <name evidence="4" type="ORF">A3H40_04055</name>
</gene>
<dbReference type="InterPro" id="IPR028098">
    <property type="entry name" value="Glyco_trans_4-like_N"/>
</dbReference>
<dbReference type="AlphaFoldDB" id="A0A1F5N425"/>
<dbReference type="SUPFAM" id="SSF53756">
    <property type="entry name" value="UDP-Glycosyltransferase/glycogen phosphorylase"/>
    <property type="match status" value="1"/>
</dbReference>
<comment type="caution">
    <text evidence="4">The sequence shown here is derived from an EMBL/GenBank/DDBJ whole genome shotgun (WGS) entry which is preliminary data.</text>
</comment>
<protein>
    <recommendedName>
        <fullName evidence="6">Glycosyl transferase family 1 domain-containing protein</fullName>
    </recommendedName>
</protein>
<dbReference type="GO" id="GO:0009103">
    <property type="term" value="P:lipopolysaccharide biosynthetic process"/>
    <property type="evidence" value="ECO:0007669"/>
    <property type="project" value="TreeGrafter"/>
</dbReference>
<dbReference type="STRING" id="1797794.A3H40_04055"/>
<dbReference type="Pfam" id="PF00534">
    <property type="entry name" value="Glycos_transf_1"/>
    <property type="match status" value="1"/>
</dbReference>
<accession>A0A1F5N425</accession>
<dbReference type="EMBL" id="MFDV01000008">
    <property type="protein sequence ID" value="OGE72389.1"/>
    <property type="molecule type" value="Genomic_DNA"/>
</dbReference>
<dbReference type="PANTHER" id="PTHR46401">
    <property type="entry name" value="GLYCOSYLTRANSFERASE WBBK-RELATED"/>
    <property type="match status" value="1"/>
</dbReference>
<dbReference type="GO" id="GO:0016757">
    <property type="term" value="F:glycosyltransferase activity"/>
    <property type="evidence" value="ECO:0007669"/>
    <property type="project" value="InterPro"/>
</dbReference>
<name>A0A1F5N425_9BACT</name>